<keyword evidence="6 8" id="KW-1133">Transmembrane helix</keyword>
<comment type="pathway">
    <text evidence="3">One-carbon metabolism; methylamine degradation.</text>
</comment>
<evidence type="ECO:0000256" key="3">
    <source>
        <dbReference type="ARBA" id="ARBA00004856"/>
    </source>
</evidence>
<dbReference type="Proteomes" id="UP000198145">
    <property type="component" value="Unassembled WGS sequence"/>
</dbReference>
<keyword evidence="5 8" id="KW-0812">Transmembrane</keyword>
<gene>
    <name evidence="10" type="ORF">CEG18_26495</name>
</gene>
<dbReference type="STRING" id="46680.GCA_000807755_00729"/>
<sequence>MFSDPILIIASAVAVAVLLASAASHKLRAPMRFARQVEDYGLLPASLVGPVARVLPVVEGVIAFALLVPASRHVAALAATALILFYAGAIGINLWRGRRDIDCGCSGPGQMQPLRPVLLLRNAIIAGLGLLAASSPQARELGVFDAFVILAASAVTLLLYAAADSLLANHPRLLKLIGR</sequence>
<evidence type="ECO:0000313" key="11">
    <source>
        <dbReference type="Proteomes" id="UP000198145"/>
    </source>
</evidence>
<dbReference type="GO" id="GO:0030416">
    <property type="term" value="P:methylamine metabolic process"/>
    <property type="evidence" value="ECO:0007669"/>
    <property type="project" value="InterPro"/>
</dbReference>
<evidence type="ECO:0000256" key="7">
    <source>
        <dbReference type="ARBA" id="ARBA00023136"/>
    </source>
</evidence>
<feature type="transmembrane region" description="Helical" evidence="8">
    <location>
        <begin position="74"/>
        <end position="95"/>
    </location>
</feature>
<feature type="domain" description="Methylamine utilisation protein MauE" evidence="9">
    <location>
        <begin position="6"/>
        <end position="133"/>
    </location>
</feature>
<proteinExistence type="predicted"/>
<feature type="transmembrane region" description="Helical" evidence="8">
    <location>
        <begin position="45"/>
        <end position="68"/>
    </location>
</feature>
<keyword evidence="7 8" id="KW-0472">Membrane</keyword>
<name>A0A2D0ABV7_PSENT</name>
<evidence type="ECO:0000256" key="4">
    <source>
        <dbReference type="ARBA" id="ARBA00019078"/>
    </source>
</evidence>
<dbReference type="RefSeq" id="WP_088421441.1">
    <property type="nucleotide sequence ID" value="NZ_NJBA01000012.1"/>
</dbReference>
<feature type="transmembrane region" description="Helical" evidence="8">
    <location>
        <begin position="116"/>
        <end position="135"/>
    </location>
</feature>
<accession>A0A2D0ABV7</accession>
<evidence type="ECO:0000259" key="9">
    <source>
        <dbReference type="Pfam" id="PF07291"/>
    </source>
</evidence>
<evidence type="ECO:0000313" key="10">
    <source>
        <dbReference type="EMBL" id="OWP47715.1"/>
    </source>
</evidence>
<dbReference type="InterPro" id="IPR009908">
    <property type="entry name" value="Methylamine_util_MauE"/>
</dbReference>
<dbReference type="GO" id="GO:0016020">
    <property type="term" value="C:membrane"/>
    <property type="evidence" value="ECO:0007669"/>
    <property type="project" value="UniProtKB-SubCell"/>
</dbReference>
<comment type="function">
    <text evidence="1">May be specifically involved in the processing, transport, and/or maturation of the MADH beta-subunit.</text>
</comment>
<reference evidence="10 11" key="1">
    <citation type="submission" date="2017-06" db="EMBL/GenBank/DDBJ databases">
        <title>Draft genome of Pseudomonas nitroreducens DF05.</title>
        <authorList>
            <person name="Iyer R."/>
        </authorList>
    </citation>
    <scope>NUCLEOTIDE SEQUENCE [LARGE SCALE GENOMIC DNA]</scope>
    <source>
        <strain evidence="10 11">DF05</strain>
    </source>
</reference>
<feature type="transmembrane region" description="Helical" evidence="8">
    <location>
        <begin position="6"/>
        <end position="24"/>
    </location>
</feature>
<dbReference type="Pfam" id="PF07291">
    <property type="entry name" value="MauE"/>
    <property type="match status" value="1"/>
</dbReference>
<evidence type="ECO:0000256" key="1">
    <source>
        <dbReference type="ARBA" id="ARBA00003475"/>
    </source>
</evidence>
<feature type="transmembrane region" description="Helical" evidence="8">
    <location>
        <begin position="141"/>
        <end position="163"/>
    </location>
</feature>
<protein>
    <recommendedName>
        <fullName evidence="4">Methylamine utilization protein MauE</fullName>
    </recommendedName>
</protein>
<comment type="subcellular location">
    <subcellularLocation>
        <location evidence="2">Membrane</location>
        <topology evidence="2">Multi-pass membrane protein</topology>
    </subcellularLocation>
</comment>
<evidence type="ECO:0000256" key="5">
    <source>
        <dbReference type="ARBA" id="ARBA00022692"/>
    </source>
</evidence>
<evidence type="ECO:0000256" key="2">
    <source>
        <dbReference type="ARBA" id="ARBA00004141"/>
    </source>
</evidence>
<evidence type="ECO:0000256" key="6">
    <source>
        <dbReference type="ARBA" id="ARBA00022989"/>
    </source>
</evidence>
<comment type="caution">
    <text evidence="10">The sequence shown here is derived from an EMBL/GenBank/DDBJ whole genome shotgun (WGS) entry which is preliminary data.</text>
</comment>
<dbReference type="EMBL" id="NJBA01000012">
    <property type="protein sequence ID" value="OWP47715.1"/>
    <property type="molecule type" value="Genomic_DNA"/>
</dbReference>
<dbReference type="AlphaFoldDB" id="A0A2D0ABV7"/>
<evidence type="ECO:0000256" key="8">
    <source>
        <dbReference type="SAM" id="Phobius"/>
    </source>
</evidence>
<dbReference type="UniPathway" id="UPA00895"/>
<organism evidence="10 11">
    <name type="scientific">Pseudomonas nitroreducens</name>
    <dbReference type="NCBI Taxonomy" id="46680"/>
    <lineage>
        <taxon>Bacteria</taxon>
        <taxon>Pseudomonadati</taxon>
        <taxon>Pseudomonadota</taxon>
        <taxon>Gammaproteobacteria</taxon>
        <taxon>Pseudomonadales</taxon>
        <taxon>Pseudomonadaceae</taxon>
        <taxon>Pseudomonas</taxon>
    </lineage>
</organism>
<dbReference type="eggNOG" id="ENOG5032ZYX">
    <property type="taxonomic scope" value="Bacteria"/>
</dbReference>